<dbReference type="Proteomes" id="UP001302349">
    <property type="component" value="Chromosome"/>
</dbReference>
<dbReference type="RefSeq" id="WP_317487668.1">
    <property type="nucleotide sequence ID" value="NZ_CP136051.1"/>
</dbReference>
<gene>
    <name evidence="2" type="ORF">RT717_17440</name>
</gene>
<feature type="chain" id="PRO_5045623823" description="DUF4468 domain-containing protein" evidence="1">
    <location>
        <begin position="21"/>
        <end position="212"/>
    </location>
</feature>
<name>A0ABZ0IK26_9BACT</name>
<proteinExistence type="predicted"/>
<evidence type="ECO:0000313" key="2">
    <source>
        <dbReference type="EMBL" id="WOK04869.1"/>
    </source>
</evidence>
<accession>A0ABZ0IK26</accession>
<evidence type="ECO:0008006" key="4">
    <source>
        <dbReference type="Google" id="ProtNLM"/>
    </source>
</evidence>
<evidence type="ECO:0000256" key="1">
    <source>
        <dbReference type="SAM" id="SignalP"/>
    </source>
</evidence>
<organism evidence="2 3">
    <name type="scientific">Imperialibacter roseus</name>
    <dbReference type="NCBI Taxonomy" id="1324217"/>
    <lineage>
        <taxon>Bacteria</taxon>
        <taxon>Pseudomonadati</taxon>
        <taxon>Bacteroidota</taxon>
        <taxon>Cytophagia</taxon>
        <taxon>Cytophagales</taxon>
        <taxon>Flammeovirgaceae</taxon>
        <taxon>Imperialibacter</taxon>
    </lineage>
</organism>
<reference evidence="2 3" key="1">
    <citation type="journal article" date="2023" name="Microbiol. Resour. Announc.">
        <title>Complete Genome Sequence of Imperialibacter roseus strain P4T.</title>
        <authorList>
            <person name="Tizabi D.R."/>
            <person name="Bachvaroff T."/>
            <person name="Hill R.T."/>
        </authorList>
    </citation>
    <scope>NUCLEOTIDE SEQUENCE [LARGE SCALE GENOMIC DNA]</scope>
    <source>
        <strain evidence="2 3">P4T</strain>
    </source>
</reference>
<keyword evidence="3" id="KW-1185">Reference proteome</keyword>
<sequence>MKNSLLLCIVLLASSYEAWSQNAERLNEKLEDWYFGTIVMASGDVIECDFAYNPLTIEGLLQFSYEGVNYTAGPSKVSSFSFYDEERKVYRKFQSFPVYSEMTEMTNEIFMEILHETQFISLVGRKTTGLKPGYGFNANAVITQKNVIKGYERYFIDMTTARLHEMTKKEFFKLTSDKKPEIKSFMKEEHVQLNDSADFIKLMEFYASLKLY</sequence>
<feature type="signal peptide" evidence="1">
    <location>
        <begin position="1"/>
        <end position="20"/>
    </location>
</feature>
<dbReference type="EMBL" id="CP136051">
    <property type="protein sequence ID" value="WOK04869.1"/>
    <property type="molecule type" value="Genomic_DNA"/>
</dbReference>
<keyword evidence="1" id="KW-0732">Signal</keyword>
<protein>
    <recommendedName>
        <fullName evidence="4">DUF4468 domain-containing protein</fullName>
    </recommendedName>
</protein>
<evidence type="ECO:0000313" key="3">
    <source>
        <dbReference type="Proteomes" id="UP001302349"/>
    </source>
</evidence>